<keyword evidence="5" id="KW-0479">Metal-binding</keyword>
<comment type="catalytic activity">
    <reaction evidence="9">
        <text>a 5'-end NAD(+)-phospho-ribonucleoside in mRNA + H2O = a 5'-end phospho-adenosine-phospho-ribonucleoside in mRNA + beta-nicotinamide D-ribonucleotide + 2 H(+)</text>
        <dbReference type="Rhea" id="RHEA:60876"/>
        <dbReference type="Rhea" id="RHEA-COMP:15698"/>
        <dbReference type="Rhea" id="RHEA-COMP:15719"/>
        <dbReference type="ChEBI" id="CHEBI:14649"/>
        <dbReference type="ChEBI" id="CHEBI:15377"/>
        <dbReference type="ChEBI" id="CHEBI:15378"/>
        <dbReference type="ChEBI" id="CHEBI:144029"/>
        <dbReference type="ChEBI" id="CHEBI:144051"/>
    </reaction>
    <physiologicalReaction direction="left-to-right" evidence="9">
        <dbReference type="Rhea" id="RHEA:60877"/>
    </physiologicalReaction>
</comment>
<dbReference type="PANTHER" id="PTHR42904:SF6">
    <property type="entry name" value="NAD-CAPPED RNA HYDROLASE NUDT12"/>
    <property type="match status" value="1"/>
</dbReference>
<gene>
    <name evidence="11" type="ORF">GCM10011505_42900</name>
</gene>
<evidence type="ECO:0000313" key="11">
    <source>
        <dbReference type="EMBL" id="GGB57431.1"/>
    </source>
</evidence>
<protein>
    <recommendedName>
        <fullName evidence="4">NAD(+) diphosphatase</fullName>
        <ecNumber evidence="4">3.6.1.22</ecNumber>
    </recommendedName>
</protein>
<evidence type="ECO:0000256" key="6">
    <source>
        <dbReference type="ARBA" id="ARBA00022801"/>
    </source>
</evidence>
<dbReference type="Gene3D" id="3.90.79.20">
    <property type="match status" value="1"/>
</dbReference>
<dbReference type="Pfam" id="PF09297">
    <property type="entry name" value="Zn_ribbon_NUD"/>
    <property type="match status" value="1"/>
</dbReference>
<dbReference type="NCBIfam" id="NF001299">
    <property type="entry name" value="PRK00241.1"/>
    <property type="match status" value="1"/>
</dbReference>
<dbReference type="CDD" id="cd03429">
    <property type="entry name" value="NUDIX_NADH_pyrophosphatase_Nudt13"/>
    <property type="match status" value="1"/>
</dbReference>
<dbReference type="Proteomes" id="UP000603352">
    <property type="component" value="Unassembled WGS sequence"/>
</dbReference>
<comment type="cofactor">
    <cofactor evidence="2">
        <name>Zn(2+)</name>
        <dbReference type="ChEBI" id="CHEBI:29105"/>
    </cofactor>
</comment>
<dbReference type="InterPro" id="IPR050241">
    <property type="entry name" value="NAD-cap_RNA_hydrolase_NudC"/>
</dbReference>
<dbReference type="Pfam" id="PF09296">
    <property type="entry name" value="NUDIX-like"/>
    <property type="match status" value="1"/>
</dbReference>
<keyword evidence="12" id="KW-1185">Reference proteome</keyword>
<dbReference type="PANTHER" id="PTHR42904">
    <property type="entry name" value="NUDIX HYDROLASE, NUDC SUBFAMILY"/>
    <property type="match status" value="1"/>
</dbReference>
<evidence type="ECO:0000256" key="5">
    <source>
        <dbReference type="ARBA" id="ARBA00022723"/>
    </source>
</evidence>
<feature type="domain" description="Nudix hydrolase" evidence="10">
    <location>
        <begin position="227"/>
        <end position="356"/>
    </location>
</feature>
<dbReference type="SUPFAM" id="SSF55811">
    <property type="entry name" value="Nudix"/>
    <property type="match status" value="1"/>
</dbReference>
<keyword evidence="7" id="KW-0460">Magnesium</keyword>
<comment type="caution">
    <text evidence="11">The sequence shown here is derived from an EMBL/GenBank/DDBJ whole genome shotgun (WGS) entry which is preliminary data.</text>
</comment>
<dbReference type="EC" id="3.6.1.22" evidence="4"/>
<evidence type="ECO:0000256" key="7">
    <source>
        <dbReference type="ARBA" id="ARBA00022842"/>
    </source>
</evidence>
<evidence type="ECO:0000256" key="4">
    <source>
        <dbReference type="ARBA" id="ARBA00012381"/>
    </source>
</evidence>
<keyword evidence="6" id="KW-0378">Hydrolase</keyword>
<evidence type="ECO:0000256" key="3">
    <source>
        <dbReference type="ARBA" id="ARBA00009595"/>
    </source>
</evidence>
<evidence type="ECO:0000256" key="1">
    <source>
        <dbReference type="ARBA" id="ARBA00001946"/>
    </source>
</evidence>
<comment type="cofactor">
    <cofactor evidence="1">
        <name>Mg(2+)</name>
        <dbReference type="ChEBI" id="CHEBI:18420"/>
    </cofactor>
</comment>
<dbReference type="InterPro" id="IPR000086">
    <property type="entry name" value="NUDIX_hydrolase_dom"/>
</dbReference>
<keyword evidence="8" id="KW-0520">NAD</keyword>
<dbReference type="Pfam" id="PF00293">
    <property type="entry name" value="NUDIX"/>
    <property type="match status" value="1"/>
</dbReference>
<name>A0ABQ1J3X7_9PROT</name>
<evidence type="ECO:0000313" key="12">
    <source>
        <dbReference type="Proteomes" id="UP000603352"/>
    </source>
</evidence>
<sequence>MQARYAADAARGQWRGRVLSSRTLPPRALNTTLRSEVQTMYDPYDPDRPNVLAGLRIDRAGRHRRDDAWLSARQTAPEARTVLIWRDQTVVVPMGGGAVVALLADLAGLMQVAHDLLDDPPVYLGDVDGRPLFAVDITRVEDLAGLLGGLRLDDPAMDIAAAAPVDLRQAASTLDDQQAALVAYGRAMAHWHRRHRFCGVCGAPTEARQGGHVRRCTSETCGTEHFPRTDPAVIMLAVKDDWCVLGRQPRFPAGMYSTLAGFLEPGESLEECVRREMMEEVGLRIGRVSYRHSQPWPFPASLMVGFRAEVLEGGPLDIDHHELEDALWVHRDELRDPELSPVTLPHRISIARRLIDEWMAER</sequence>
<dbReference type="InterPro" id="IPR015375">
    <property type="entry name" value="NADH_PPase-like_N"/>
</dbReference>
<evidence type="ECO:0000256" key="2">
    <source>
        <dbReference type="ARBA" id="ARBA00001947"/>
    </source>
</evidence>
<dbReference type="PROSITE" id="PS00893">
    <property type="entry name" value="NUDIX_BOX"/>
    <property type="match status" value="1"/>
</dbReference>
<proteinExistence type="inferred from homology"/>
<dbReference type="PROSITE" id="PS51462">
    <property type="entry name" value="NUDIX"/>
    <property type="match status" value="1"/>
</dbReference>
<evidence type="ECO:0000259" key="10">
    <source>
        <dbReference type="PROSITE" id="PS51462"/>
    </source>
</evidence>
<dbReference type="Gene3D" id="3.90.79.10">
    <property type="entry name" value="Nucleoside Triphosphate Pyrophosphohydrolase"/>
    <property type="match status" value="1"/>
</dbReference>
<evidence type="ECO:0000256" key="8">
    <source>
        <dbReference type="ARBA" id="ARBA00023027"/>
    </source>
</evidence>
<evidence type="ECO:0000256" key="9">
    <source>
        <dbReference type="ARBA" id="ARBA00023679"/>
    </source>
</evidence>
<dbReference type="InterPro" id="IPR020084">
    <property type="entry name" value="NUDIX_hydrolase_CS"/>
</dbReference>
<dbReference type="InterPro" id="IPR015797">
    <property type="entry name" value="NUDIX_hydrolase-like_dom_sf"/>
</dbReference>
<organism evidence="11 12">
    <name type="scientific">Tistrella bauzanensis</name>
    <dbReference type="NCBI Taxonomy" id="657419"/>
    <lineage>
        <taxon>Bacteria</taxon>
        <taxon>Pseudomonadati</taxon>
        <taxon>Pseudomonadota</taxon>
        <taxon>Alphaproteobacteria</taxon>
        <taxon>Geminicoccales</taxon>
        <taxon>Geminicoccaceae</taxon>
        <taxon>Tistrella</taxon>
    </lineage>
</organism>
<accession>A0ABQ1J3X7</accession>
<dbReference type="InterPro" id="IPR049734">
    <property type="entry name" value="NudC-like_C"/>
</dbReference>
<dbReference type="InterPro" id="IPR015376">
    <property type="entry name" value="Znr_NADH_PPase"/>
</dbReference>
<comment type="similarity">
    <text evidence="3">Belongs to the Nudix hydrolase family. NudC subfamily.</text>
</comment>
<dbReference type="EMBL" id="BMDZ01000071">
    <property type="protein sequence ID" value="GGB57431.1"/>
    <property type="molecule type" value="Genomic_DNA"/>
</dbReference>
<reference evidence="12" key="1">
    <citation type="journal article" date="2019" name="Int. J. Syst. Evol. Microbiol.">
        <title>The Global Catalogue of Microorganisms (GCM) 10K type strain sequencing project: providing services to taxonomists for standard genome sequencing and annotation.</title>
        <authorList>
            <consortium name="The Broad Institute Genomics Platform"/>
            <consortium name="The Broad Institute Genome Sequencing Center for Infectious Disease"/>
            <person name="Wu L."/>
            <person name="Ma J."/>
        </authorList>
    </citation>
    <scope>NUCLEOTIDE SEQUENCE [LARGE SCALE GENOMIC DNA]</scope>
    <source>
        <strain evidence="12">CGMCC 1.10188</strain>
    </source>
</reference>